<feature type="domain" description="DUF4296" evidence="2">
    <location>
        <begin position="25"/>
        <end position="104"/>
    </location>
</feature>
<dbReference type="InterPro" id="IPR025381">
    <property type="entry name" value="DUF4296"/>
</dbReference>
<evidence type="ECO:0000256" key="1">
    <source>
        <dbReference type="SAM" id="MobiDB-lite"/>
    </source>
</evidence>
<evidence type="ECO:0000259" key="2">
    <source>
        <dbReference type="Pfam" id="PF14129"/>
    </source>
</evidence>
<evidence type="ECO:0000313" key="4">
    <source>
        <dbReference type="Proteomes" id="UP000823769"/>
    </source>
</evidence>
<feature type="region of interest" description="Disordered" evidence="1">
    <location>
        <begin position="144"/>
        <end position="171"/>
    </location>
</feature>
<proteinExistence type="predicted"/>
<dbReference type="PROSITE" id="PS51257">
    <property type="entry name" value="PROKAR_LIPOPROTEIN"/>
    <property type="match status" value="1"/>
</dbReference>
<reference evidence="3" key="2">
    <citation type="journal article" date="2021" name="PeerJ">
        <title>Extensive microbial diversity within the chicken gut microbiome revealed by metagenomics and culture.</title>
        <authorList>
            <person name="Gilroy R."/>
            <person name="Ravi A."/>
            <person name="Getino M."/>
            <person name="Pursley I."/>
            <person name="Horton D.L."/>
            <person name="Alikhan N.F."/>
            <person name="Baker D."/>
            <person name="Gharbi K."/>
            <person name="Hall N."/>
            <person name="Watson M."/>
            <person name="Adriaenssens E.M."/>
            <person name="Foster-Nyarko E."/>
            <person name="Jarju S."/>
            <person name="Secka A."/>
            <person name="Antonio M."/>
            <person name="Oren A."/>
            <person name="Chaudhuri R.R."/>
            <person name="La Ragione R."/>
            <person name="Hildebrand F."/>
            <person name="Pallen M.J."/>
        </authorList>
    </citation>
    <scope>NUCLEOTIDE SEQUENCE</scope>
    <source>
        <strain evidence="3">B3-1481</strain>
    </source>
</reference>
<dbReference type="Pfam" id="PF14129">
    <property type="entry name" value="DUF4296"/>
    <property type="match status" value="1"/>
</dbReference>
<organism evidence="3 4">
    <name type="scientific">Candidatus Cryptobacteroides avistercoris</name>
    <dbReference type="NCBI Taxonomy" id="2840758"/>
    <lineage>
        <taxon>Bacteria</taxon>
        <taxon>Pseudomonadati</taxon>
        <taxon>Bacteroidota</taxon>
        <taxon>Bacteroidia</taxon>
        <taxon>Bacteroidales</taxon>
        <taxon>Candidatus Cryptobacteroides</taxon>
    </lineage>
</organism>
<accession>A0A9D9IY25</accession>
<sequence>MPARGGHIVLVFAAALLLLAGCGGKKVIPADKLADIYADMFLADQWLRDHPDSRELADSTLFYDPIFERYGYSFEDFDYSMQYYTSAPDEFSEITTQVSEKLRKLGLRLDEVNKLRKETLAEYENVDFSSDSLWAGGRVLWPEEEVTDSTKADSSAASQPEDSVGLEARYKPRRADVVPALMKAEPNK</sequence>
<gene>
    <name evidence="3" type="ORF">IAB76_00415</name>
</gene>
<name>A0A9D9IY25_9BACT</name>
<comment type="caution">
    <text evidence="3">The sequence shown here is derived from an EMBL/GenBank/DDBJ whole genome shotgun (WGS) entry which is preliminary data.</text>
</comment>
<evidence type="ECO:0000313" key="3">
    <source>
        <dbReference type="EMBL" id="MBO8479563.1"/>
    </source>
</evidence>
<dbReference type="Proteomes" id="UP000823769">
    <property type="component" value="Unassembled WGS sequence"/>
</dbReference>
<dbReference type="AlphaFoldDB" id="A0A9D9IY25"/>
<reference evidence="3" key="1">
    <citation type="submission" date="2020-10" db="EMBL/GenBank/DDBJ databases">
        <authorList>
            <person name="Gilroy R."/>
        </authorList>
    </citation>
    <scope>NUCLEOTIDE SEQUENCE</scope>
    <source>
        <strain evidence="3">B3-1481</strain>
    </source>
</reference>
<dbReference type="EMBL" id="JADILW010000007">
    <property type="protein sequence ID" value="MBO8479563.1"/>
    <property type="molecule type" value="Genomic_DNA"/>
</dbReference>
<protein>
    <submittedName>
        <fullName evidence="3">DUF4296 domain-containing protein</fullName>
    </submittedName>
</protein>